<dbReference type="PANTHER" id="PTHR11364">
    <property type="entry name" value="THIOSULFATE SULFERTANSFERASE"/>
    <property type="match status" value="1"/>
</dbReference>
<dbReference type="InterPro" id="IPR001763">
    <property type="entry name" value="Rhodanese-like_dom"/>
</dbReference>
<dbReference type="SUPFAM" id="SSF52821">
    <property type="entry name" value="Rhodanese/Cell cycle control phosphatase"/>
    <property type="match status" value="2"/>
</dbReference>
<evidence type="ECO:0000313" key="4">
    <source>
        <dbReference type="EMBL" id="MFD1928183.1"/>
    </source>
</evidence>
<dbReference type="Pfam" id="PF00581">
    <property type="entry name" value="Rhodanese"/>
    <property type="match status" value="2"/>
</dbReference>
<name>A0ABW4SFD1_9BACL</name>
<dbReference type="Proteomes" id="UP001597218">
    <property type="component" value="Unassembled WGS sequence"/>
</dbReference>
<feature type="domain" description="Rhodanese" evidence="3">
    <location>
        <begin position="12"/>
        <end position="130"/>
    </location>
</feature>
<evidence type="ECO:0000256" key="1">
    <source>
        <dbReference type="ARBA" id="ARBA00022679"/>
    </source>
</evidence>
<dbReference type="SMART" id="SM00450">
    <property type="entry name" value="RHOD"/>
    <property type="match status" value="2"/>
</dbReference>
<feature type="domain" description="Rhodanese" evidence="3">
    <location>
        <begin position="166"/>
        <end position="271"/>
    </location>
</feature>
<protein>
    <submittedName>
        <fullName evidence="4">Sulfurtransferase</fullName>
        <ecNumber evidence="4">2.8.1.-</ecNumber>
    </submittedName>
</protein>
<gene>
    <name evidence="4" type="ORF">ACFSFY_08940</name>
</gene>
<dbReference type="Gene3D" id="3.40.250.10">
    <property type="entry name" value="Rhodanese-like domain"/>
    <property type="match status" value="2"/>
</dbReference>
<dbReference type="PANTHER" id="PTHR11364:SF27">
    <property type="entry name" value="SULFURTRANSFERASE"/>
    <property type="match status" value="1"/>
</dbReference>
<dbReference type="InterPro" id="IPR036873">
    <property type="entry name" value="Rhodanese-like_dom_sf"/>
</dbReference>
<comment type="caution">
    <text evidence="4">The sequence shown here is derived from an EMBL/GenBank/DDBJ whole genome shotgun (WGS) entry which is preliminary data.</text>
</comment>
<evidence type="ECO:0000259" key="3">
    <source>
        <dbReference type="PROSITE" id="PS50206"/>
    </source>
</evidence>
<proteinExistence type="predicted"/>
<dbReference type="InterPro" id="IPR045078">
    <property type="entry name" value="TST/MPST-like"/>
</dbReference>
<evidence type="ECO:0000256" key="2">
    <source>
        <dbReference type="ARBA" id="ARBA00022737"/>
    </source>
</evidence>
<dbReference type="CDD" id="cd01449">
    <property type="entry name" value="TST_Repeat_2"/>
    <property type="match status" value="1"/>
</dbReference>
<dbReference type="CDD" id="cd01448">
    <property type="entry name" value="TST_Repeat_1"/>
    <property type="match status" value="1"/>
</dbReference>
<accession>A0ABW4SFD1</accession>
<dbReference type="GO" id="GO:0016740">
    <property type="term" value="F:transferase activity"/>
    <property type="evidence" value="ECO:0007669"/>
    <property type="project" value="UniProtKB-KW"/>
</dbReference>
<keyword evidence="5" id="KW-1185">Reference proteome</keyword>
<dbReference type="EC" id="2.8.1.-" evidence="4"/>
<dbReference type="EMBL" id="JBHUGI010000024">
    <property type="protein sequence ID" value="MFD1928183.1"/>
    <property type="molecule type" value="Genomic_DNA"/>
</dbReference>
<keyword evidence="2" id="KW-0677">Repeat</keyword>
<dbReference type="RefSeq" id="WP_381537300.1">
    <property type="nucleotide sequence ID" value="NZ_JBHUGI010000024.1"/>
</dbReference>
<organism evidence="4 5">
    <name type="scientific">Sporosarcina siberiensis</name>
    <dbReference type="NCBI Taxonomy" id="1365606"/>
    <lineage>
        <taxon>Bacteria</taxon>
        <taxon>Bacillati</taxon>
        <taxon>Bacillota</taxon>
        <taxon>Bacilli</taxon>
        <taxon>Bacillales</taxon>
        <taxon>Caryophanaceae</taxon>
        <taxon>Sporosarcina</taxon>
    </lineage>
</organism>
<keyword evidence="1 4" id="KW-0808">Transferase</keyword>
<evidence type="ECO:0000313" key="5">
    <source>
        <dbReference type="Proteomes" id="UP001597218"/>
    </source>
</evidence>
<dbReference type="PROSITE" id="PS50206">
    <property type="entry name" value="RHODANESE_3"/>
    <property type="match status" value="2"/>
</dbReference>
<reference evidence="5" key="1">
    <citation type="journal article" date="2019" name="Int. J. Syst. Evol. Microbiol.">
        <title>The Global Catalogue of Microorganisms (GCM) 10K type strain sequencing project: providing services to taxonomists for standard genome sequencing and annotation.</title>
        <authorList>
            <consortium name="The Broad Institute Genomics Platform"/>
            <consortium name="The Broad Institute Genome Sequencing Center for Infectious Disease"/>
            <person name="Wu L."/>
            <person name="Ma J."/>
        </authorList>
    </citation>
    <scope>NUCLEOTIDE SEQUENCE [LARGE SCALE GENOMIC DNA]</scope>
    <source>
        <strain evidence="5">CGMCC 4.7177</strain>
    </source>
</reference>
<sequence length="273" mass="30541">MGKVFISVKSIEQNDYKWIDTRFSLQNANDGLEKYKELHLSDAVYWNLDDDLADMTKKEGRHPMVEKDALTNLFRRSGLSLNDQIIVYDDGGSPFAARAWWLLKYAGFKNAFISLEGFSEMKEIGLSVDNAVPTPVESDVLPVWNEEIYAPRSFVEETVSGNTTSVLLDARSEERYRGETEPLDPIAGRIPGALNLNWERLKEDGKFSMDSTIKEAMLNVVDPAEEVTVYCGSGVTAAPLYAMLSHNGYNNVRLYVGSYSDWIAGEGAKVEKG</sequence>